<accession>A0AAX4P7G1</accession>
<keyword evidence="8" id="KW-1185">Reference proteome</keyword>
<evidence type="ECO:0000256" key="1">
    <source>
        <dbReference type="ARBA" id="ARBA00001974"/>
    </source>
</evidence>
<dbReference type="InterPro" id="IPR004792">
    <property type="entry name" value="BaiN-like"/>
</dbReference>
<protein>
    <submittedName>
        <fullName evidence="7">Flavoprotein</fullName>
    </submittedName>
</protein>
<name>A0AAX4P7G1_9CHLO</name>
<dbReference type="Gene3D" id="2.40.30.10">
    <property type="entry name" value="Translation factors"/>
    <property type="match status" value="1"/>
</dbReference>
<feature type="domain" description="RsdA/BaiN/AoA(So)-like insert" evidence="6">
    <location>
        <begin position="248"/>
        <end position="410"/>
    </location>
</feature>
<evidence type="ECO:0000313" key="8">
    <source>
        <dbReference type="Proteomes" id="UP001472866"/>
    </source>
</evidence>
<feature type="compositionally biased region" description="Low complexity" evidence="4">
    <location>
        <begin position="1"/>
        <end position="19"/>
    </location>
</feature>
<dbReference type="PANTHER" id="PTHR42887">
    <property type="entry name" value="OS12G0638800 PROTEIN"/>
    <property type="match status" value="1"/>
</dbReference>
<evidence type="ECO:0000313" key="7">
    <source>
        <dbReference type="EMBL" id="WZN62018.1"/>
    </source>
</evidence>
<dbReference type="InterPro" id="IPR057661">
    <property type="entry name" value="RsdA/BaiN/AoA(So)_Rossmann"/>
</dbReference>
<evidence type="ECO:0000256" key="2">
    <source>
        <dbReference type="ARBA" id="ARBA00022630"/>
    </source>
</evidence>
<evidence type="ECO:0000259" key="6">
    <source>
        <dbReference type="Pfam" id="PF22780"/>
    </source>
</evidence>
<dbReference type="InterPro" id="IPR036188">
    <property type="entry name" value="FAD/NAD-bd_sf"/>
</dbReference>
<dbReference type="InterPro" id="IPR023166">
    <property type="entry name" value="BaiN-like_dom_sf"/>
</dbReference>
<dbReference type="InterPro" id="IPR055178">
    <property type="entry name" value="RsdA/BaiN/AoA(So)-like_dom"/>
</dbReference>
<dbReference type="PANTHER" id="PTHR42887:SF2">
    <property type="entry name" value="OS12G0638800 PROTEIN"/>
    <property type="match status" value="1"/>
</dbReference>
<proteinExistence type="predicted"/>
<feature type="region of interest" description="Disordered" evidence="4">
    <location>
        <begin position="43"/>
        <end position="63"/>
    </location>
</feature>
<evidence type="ECO:0000256" key="4">
    <source>
        <dbReference type="SAM" id="MobiDB-lite"/>
    </source>
</evidence>
<organism evidence="7 8">
    <name type="scientific">Chloropicon roscoffensis</name>
    <dbReference type="NCBI Taxonomy" id="1461544"/>
    <lineage>
        <taxon>Eukaryota</taxon>
        <taxon>Viridiplantae</taxon>
        <taxon>Chlorophyta</taxon>
        <taxon>Chloropicophyceae</taxon>
        <taxon>Chloropicales</taxon>
        <taxon>Chloropicaceae</taxon>
        <taxon>Chloropicon</taxon>
    </lineage>
</organism>
<comment type="cofactor">
    <cofactor evidence="1">
        <name>FAD</name>
        <dbReference type="ChEBI" id="CHEBI:57692"/>
    </cofactor>
</comment>
<dbReference type="PRINTS" id="PR00368">
    <property type="entry name" value="FADPNR"/>
</dbReference>
<keyword evidence="3" id="KW-0274">FAD</keyword>
<dbReference type="SUPFAM" id="SSF51905">
    <property type="entry name" value="FAD/NAD(P)-binding domain"/>
    <property type="match status" value="1"/>
</dbReference>
<keyword evidence="2" id="KW-0285">Flavoprotein</keyword>
<dbReference type="Pfam" id="PF03486">
    <property type="entry name" value="HI0933_like"/>
    <property type="match status" value="1"/>
</dbReference>
<feature type="region of interest" description="Disordered" evidence="4">
    <location>
        <begin position="1"/>
        <end position="30"/>
    </location>
</feature>
<evidence type="ECO:0000259" key="5">
    <source>
        <dbReference type="Pfam" id="PF03486"/>
    </source>
</evidence>
<dbReference type="Gene3D" id="1.10.8.260">
    <property type="entry name" value="HI0933 insert domain-like"/>
    <property type="match status" value="1"/>
</dbReference>
<dbReference type="AlphaFoldDB" id="A0AAX4P7G1"/>
<reference evidence="7 8" key="1">
    <citation type="submission" date="2024-03" db="EMBL/GenBank/DDBJ databases">
        <title>Complete genome sequence of the green alga Chloropicon roscoffensis RCC1871.</title>
        <authorList>
            <person name="Lemieux C."/>
            <person name="Pombert J.-F."/>
            <person name="Otis C."/>
            <person name="Turmel M."/>
        </authorList>
    </citation>
    <scope>NUCLEOTIDE SEQUENCE [LARGE SCALE GENOMIC DNA]</scope>
    <source>
        <strain evidence="7 8">RCC1871</strain>
    </source>
</reference>
<dbReference type="Pfam" id="PF22780">
    <property type="entry name" value="HI0933_like_1st"/>
    <property type="match status" value="1"/>
</dbReference>
<dbReference type="Gene3D" id="3.50.50.60">
    <property type="entry name" value="FAD/NAD(P)-binding domain"/>
    <property type="match status" value="1"/>
</dbReference>
<gene>
    <name evidence="7" type="ORF">HKI87_05g35540</name>
</gene>
<dbReference type="NCBIfam" id="TIGR00275">
    <property type="entry name" value="aminoacetone oxidase family FAD-binding enzyme"/>
    <property type="match status" value="1"/>
</dbReference>
<sequence length="470" mass="50062">MRTTARATCRTRAASTSSRGPSHFGGGRAAGYSSTVTVAKRVAPPVSPHHRGTRAASTSSRGPSLVVVGGGAAGYFSAVIAKAKAPSMDVLILESSPRTLGKVRISGGGRCNVTNVESDPVRLAGHYPAGHKELKGPFHRFNSMDMRDWLEDRGVELKVEPDGRVFPKSNSSETIINCLVSEADRVGVEVRTGCSVTSVAEGRGGGFHVTTAKEGDIESSHLLLATGSSRAGWGFAKDLGHTIVRPIPSLFTFKVPERGLRDLAGVSVQDTVCALRTARGKFEQRGPLLVTHWGVSGPAVLKLSAWAARELSESGYGATLLVDLCPGLESDLELEILRMKKSKYKTPHLPLSLSGRIPRRLWAFLLGRRGIDAESRYSEVKDAALRGLARDCRKLELPVQGKGPFKEEFVTSGGVDLKEIDLKTMESKLVGGLYFAGEIVNVDGETGGFNFQNAWTGGFLSGSALAAGLH</sequence>
<feature type="domain" description="RsdA/BaiN/AoA(So)-like Rossmann fold-like" evidence="5">
    <location>
        <begin position="65"/>
        <end position="463"/>
    </location>
</feature>
<evidence type="ECO:0000256" key="3">
    <source>
        <dbReference type="ARBA" id="ARBA00022827"/>
    </source>
</evidence>
<dbReference type="SUPFAM" id="SSF160996">
    <property type="entry name" value="HI0933 insert domain-like"/>
    <property type="match status" value="1"/>
</dbReference>
<dbReference type="EMBL" id="CP151505">
    <property type="protein sequence ID" value="WZN62018.1"/>
    <property type="molecule type" value="Genomic_DNA"/>
</dbReference>
<dbReference type="Proteomes" id="UP001472866">
    <property type="component" value="Chromosome 05"/>
</dbReference>